<dbReference type="GeneID" id="8740440"/>
<dbReference type="Proteomes" id="UP000001901">
    <property type="component" value="Chromosome"/>
</dbReference>
<evidence type="ECO:0000313" key="1">
    <source>
        <dbReference type="EMBL" id="ADB58789.1"/>
    </source>
</evidence>
<organism evidence="1 2">
    <name type="scientific">Archaeoglobus profundus (strain DSM 5631 / JCM 9629 / NBRC 100127 / Av18)</name>
    <dbReference type="NCBI Taxonomy" id="572546"/>
    <lineage>
        <taxon>Archaea</taxon>
        <taxon>Methanobacteriati</taxon>
        <taxon>Methanobacteriota</taxon>
        <taxon>Archaeoglobi</taxon>
        <taxon>Archaeoglobales</taxon>
        <taxon>Archaeoglobaceae</taxon>
        <taxon>Archaeoglobus</taxon>
    </lineage>
</organism>
<evidence type="ECO:0000313" key="2">
    <source>
        <dbReference type="Proteomes" id="UP000001901"/>
    </source>
</evidence>
<dbReference type="HOGENOM" id="CLU_2856898_0_0_2"/>
<dbReference type="KEGG" id="apo:Arcpr_1745"/>
<name>D2RF95_ARCPA</name>
<gene>
    <name evidence="1" type="ordered locus">Arcpr_1745</name>
</gene>
<protein>
    <submittedName>
        <fullName evidence="1">Uncharacterized protein</fullName>
    </submittedName>
</protein>
<dbReference type="EMBL" id="CP001857">
    <property type="protein sequence ID" value="ADB58789.1"/>
    <property type="molecule type" value="Genomic_DNA"/>
</dbReference>
<dbReference type="RefSeq" id="WP_012941124.1">
    <property type="nucleotide sequence ID" value="NC_013741.1"/>
</dbReference>
<sequence length="64" mass="7219">MVEGSLEKEKEMKKLDKVSVNKSVNKLLKEVSVNSSVNRLLTGVTETRFCYGPVLLKEVCEDVF</sequence>
<reference evidence="1 2" key="1">
    <citation type="journal article" date="2010" name="Stand. Genomic Sci.">
        <title>Complete genome sequence of Archaeoglobus profundus type strain (AV18).</title>
        <authorList>
            <person name="von Jan M."/>
            <person name="Lapidus A."/>
            <person name="Del Rio T.G."/>
            <person name="Copeland A."/>
            <person name="Tice H."/>
            <person name="Cheng J.F."/>
            <person name="Lucas S."/>
            <person name="Chen F."/>
            <person name="Nolan M."/>
            <person name="Goodwin L."/>
            <person name="Han C."/>
            <person name="Pitluck S."/>
            <person name="Liolios K."/>
            <person name="Ivanova N."/>
            <person name="Mavromatis K."/>
            <person name="Ovchinnikova G."/>
            <person name="Chertkov O."/>
            <person name="Pati A."/>
            <person name="Chen A."/>
            <person name="Palaniappan K."/>
            <person name="Land M."/>
            <person name="Hauser L."/>
            <person name="Chang Y.J."/>
            <person name="Jeffries C.D."/>
            <person name="Saunders E."/>
            <person name="Brettin T."/>
            <person name="Detter J.C."/>
            <person name="Chain P."/>
            <person name="Eichinger K."/>
            <person name="Huber H."/>
            <person name="Spring S."/>
            <person name="Rohde M."/>
            <person name="Goker M."/>
            <person name="Wirth R."/>
            <person name="Woyke T."/>
            <person name="Bristow J."/>
            <person name="Eisen J.A."/>
            <person name="Markowitz V."/>
            <person name="Hugenholtz P."/>
            <person name="Kyrpides N.C."/>
            <person name="Klenk H.P."/>
        </authorList>
    </citation>
    <scope>NUCLEOTIDE SEQUENCE [LARGE SCALE GENOMIC DNA]</scope>
    <source>
        <strain evidence="2">DSM 5631 / JCM 9629 / NBRC 100127 / Av18</strain>
    </source>
</reference>
<keyword evidence="2" id="KW-1185">Reference proteome</keyword>
<accession>D2RF95</accession>
<dbReference type="PaxDb" id="572546-Arcpr_1745"/>
<proteinExistence type="predicted"/>
<dbReference type="STRING" id="572546.Arcpr_1745"/>
<dbReference type="AlphaFoldDB" id="D2RF95"/>